<dbReference type="NCBIfam" id="NF001860">
    <property type="entry name" value="PRK00595.1"/>
    <property type="match status" value="1"/>
</dbReference>
<dbReference type="NCBIfam" id="NF001764">
    <property type="entry name" value="PRK00504.1"/>
    <property type="match status" value="1"/>
</dbReference>
<evidence type="ECO:0000256" key="5">
    <source>
        <dbReference type="HAMAP-Rule" id="MF_00294"/>
    </source>
</evidence>
<proteinExistence type="inferred from homology"/>
<dbReference type="PANTHER" id="PTHR43168">
    <property type="entry name" value="50S RIBOSOMAL PROTEIN L33, CHLOROPLASTIC"/>
    <property type="match status" value="1"/>
</dbReference>
<dbReference type="HAMAP" id="MF_00294">
    <property type="entry name" value="Ribosomal_bL33"/>
    <property type="match status" value="1"/>
</dbReference>
<dbReference type="SUPFAM" id="SSF57829">
    <property type="entry name" value="Zn-binding ribosomal proteins"/>
    <property type="match status" value="1"/>
</dbReference>
<reference evidence="6 7" key="1">
    <citation type="submission" date="2021-03" db="EMBL/GenBank/DDBJ databases">
        <title>Genomic Encyclopedia of Type Strains, Phase IV (KMG-IV): sequencing the most valuable type-strain genomes for metagenomic binning, comparative biology and taxonomic classification.</title>
        <authorList>
            <person name="Goeker M."/>
        </authorList>
    </citation>
    <scope>NUCLEOTIDE SEQUENCE [LARGE SCALE GENOMIC DNA]</scope>
    <source>
        <strain evidence="6 7">DSM 26675</strain>
    </source>
</reference>
<evidence type="ECO:0000256" key="2">
    <source>
        <dbReference type="ARBA" id="ARBA00022980"/>
    </source>
</evidence>
<comment type="similarity">
    <text evidence="1 5">Belongs to the bacterial ribosomal protein bL33 family.</text>
</comment>
<name>A0ABS4RJ07_9BACI</name>
<keyword evidence="7" id="KW-1185">Reference proteome</keyword>
<evidence type="ECO:0000256" key="3">
    <source>
        <dbReference type="ARBA" id="ARBA00023274"/>
    </source>
</evidence>
<dbReference type="Proteomes" id="UP001519293">
    <property type="component" value="Unassembled WGS sequence"/>
</dbReference>
<dbReference type="EMBL" id="JAGIKZ010000028">
    <property type="protein sequence ID" value="MBP2242856.1"/>
    <property type="molecule type" value="Genomic_DNA"/>
</dbReference>
<keyword evidence="3 5" id="KW-0687">Ribonucleoprotein</keyword>
<dbReference type="GO" id="GO:0005840">
    <property type="term" value="C:ribosome"/>
    <property type="evidence" value="ECO:0007669"/>
    <property type="project" value="UniProtKB-KW"/>
</dbReference>
<gene>
    <name evidence="5" type="primary">rpmG</name>
    <name evidence="6" type="ORF">J2Z40_003438</name>
</gene>
<dbReference type="InterPro" id="IPR038584">
    <property type="entry name" value="Ribosomal_bL33_sf"/>
</dbReference>
<sequence>MRKKVVLACTHCSSRNYSTMNNKETDRLELKKFCQTCNLHTIHRETK</sequence>
<protein>
    <recommendedName>
        <fullName evidence="4 5">Large ribosomal subunit protein bL33</fullName>
    </recommendedName>
</protein>
<comment type="caution">
    <text evidence="6">The sequence shown here is derived from an EMBL/GenBank/DDBJ whole genome shotgun (WGS) entry which is preliminary data.</text>
</comment>
<dbReference type="InterPro" id="IPR011332">
    <property type="entry name" value="Ribosomal_zn-bd"/>
</dbReference>
<accession>A0ABS4RJ07</accession>
<organism evidence="6 7">
    <name type="scientific">Cytobacillus eiseniae</name>
    <dbReference type="NCBI Taxonomy" id="762947"/>
    <lineage>
        <taxon>Bacteria</taxon>
        <taxon>Bacillati</taxon>
        <taxon>Bacillota</taxon>
        <taxon>Bacilli</taxon>
        <taxon>Bacillales</taxon>
        <taxon>Bacillaceae</taxon>
        <taxon>Cytobacillus</taxon>
    </lineage>
</organism>
<evidence type="ECO:0000313" key="6">
    <source>
        <dbReference type="EMBL" id="MBP2242856.1"/>
    </source>
</evidence>
<keyword evidence="2 5" id="KW-0689">Ribosomal protein</keyword>
<dbReference type="Gene3D" id="2.20.28.120">
    <property type="entry name" value="Ribosomal protein L33"/>
    <property type="match status" value="1"/>
</dbReference>
<evidence type="ECO:0000256" key="1">
    <source>
        <dbReference type="ARBA" id="ARBA00007596"/>
    </source>
</evidence>
<evidence type="ECO:0000256" key="4">
    <source>
        <dbReference type="ARBA" id="ARBA00035176"/>
    </source>
</evidence>
<dbReference type="Pfam" id="PF00471">
    <property type="entry name" value="Ribosomal_L33"/>
    <property type="match status" value="1"/>
</dbReference>
<dbReference type="NCBIfam" id="TIGR01023">
    <property type="entry name" value="rpmG_bact"/>
    <property type="match status" value="1"/>
</dbReference>
<dbReference type="PANTHER" id="PTHR43168:SF5">
    <property type="entry name" value="LARGE RIBOSOMAL SUBUNIT PROTEIN BL33B"/>
    <property type="match status" value="1"/>
</dbReference>
<evidence type="ECO:0000313" key="7">
    <source>
        <dbReference type="Proteomes" id="UP001519293"/>
    </source>
</evidence>
<dbReference type="RefSeq" id="WP_066399734.1">
    <property type="nucleotide sequence ID" value="NZ_JAGIKZ010000028.1"/>
</dbReference>
<dbReference type="InterPro" id="IPR001705">
    <property type="entry name" value="Ribosomal_bL33"/>
</dbReference>